<comment type="caution">
    <text evidence="2">The sequence shown here is derived from an EMBL/GenBank/DDBJ whole genome shotgun (WGS) entry which is preliminary data.</text>
</comment>
<accession>A0A8J5LKK4</accession>
<protein>
    <submittedName>
        <fullName evidence="2">Uncharacterized protein</fullName>
    </submittedName>
</protein>
<keyword evidence="3" id="KW-1185">Reference proteome</keyword>
<name>A0A8J5LKK4_ZINOF</name>
<proteinExistence type="predicted"/>
<organism evidence="2 3">
    <name type="scientific">Zingiber officinale</name>
    <name type="common">Ginger</name>
    <name type="synonym">Amomum zingiber</name>
    <dbReference type="NCBI Taxonomy" id="94328"/>
    <lineage>
        <taxon>Eukaryota</taxon>
        <taxon>Viridiplantae</taxon>
        <taxon>Streptophyta</taxon>
        <taxon>Embryophyta</taxon>
        <taxon>Tracheophyta</taxon>
        <taxon>Spermatophyta</taxon>
        <taxon>Magnoliopsida</taxon>
        <taxon>Liliopsida</taxon>
        <taxon>Zingiberales</taxon>
        <taxon>Zingiberaceae</taxon>
        <taxon>Zingiber</taxon>
    </lineage>
</organism>
<gene>
    <name evidence="2" type="ORF">ZIOFF_022977</name>
</gene>
<sequence length="286" mass="31562">MKLTTARKLKMKRLSTKELGKVEPSQPSHLSPPVSQPASSLGKAKAEAELVQSSQRCRSLSKDSESLEVAPAEPPTNLAQSPQPSTTTSGPPRSDSRSRLLKYFKEQPSAFSAKIPASSQSMPPPEAWPSLVTPEQCEAMRSMSTTELGKYEYSLLCQLLVCNWELMERIKPLSADYAESQAQETKLRSLAEYWEKKAKAVKAEKSYLSEQMTKVLIELDKSKAESEETRSKVEGVSAMLEGAMTKLEGARTELQLVAKEKASLAVKLEWYEGDELADRNVFEAGG</sequence>
<evidence type="ECO:0000313" key="3">
    <source>
        <dbReference type="Proteomes" id="UP000734854"/>
    </source>
</evidence>
<feature type="compositionally biased region" description="Basic residues" evidence="1">
    <location>
        <begin position="1"/>
        <end position="14"/>
    </location>
</feature>
<feature type="compositionally biased region" description="Low complexity" evidence="1">
    <location>
        <begin position="81"/>
        <end position="93"/>
    </location>
</feature>
<dbReference type="EMBL" id="JACMSC010000006">
    <property type="protein sequence ID" value="KAG6519483.1"/>
    <property type="molecule type" value="Genomic_DNA"/>
</dbReference>
<evidence type="ECO:0000313" key="2">
    <source>
        <dbReference type="EMBL" id="KAG6519483.1"/>
    </source>
</evidence>
<feature type="region of interest" description="Disordered" evidence="1">
    <location>
        <begin position="1"/>
        <end position="100"/>
    </location>
</feature>
<reference evidence="2 3" key="1">
    <citation type="submission" date="2020-08" db="EMBL/GenBank/DDBJ databases">
        <title>Plant Genome Project.</title>
        <authorList>
            <person name="Zhang R.-G."/>
        </authorList>
    </citation>
    <scope>NUCLEOTIDE SEQUENCE [LARGE SCALE GENOMIC DNA]</scope>
    <source>
        <tissue evidence="2">Rhizome</tissue>
    </source>
</reference>
<dbReference type="AlphaFoldDB" id="A0A8J5LKK4"/>
<evidence type="ECO:0000256" key="1">
    <source>
        <dbReference type="SAM" id="MobiDB-lite"/>
    </source>
</evidence>
<dbReference type="Proteomes" id="UP000734854">
    <property type="component" value="Unassembled WGS sequence"/>
</dbReference>